<dbReference type="Pfam" id="PF03932">
    <property type="entry name" value="CutC"/>
    <property type="match status" value="1"/>
</dbReference>
<keyword evidence="4" id="KW-1185">Reference proteome</keyword>
<dbReference type="PANTHER" id="PTHR12598:SF0">
    <property type="entry name" value="COPPER HOMEOSTASIS PROTEIN CUTC HOMOLOG"/>
    <property type="match status" value="1"/>
</dbReference>
<dbReference type="InterPro" id="IPR036822">
    <property type="entry name" value="CutC-like_dom_sf"/>
</dbReference>
<dbReference type="Gene3D" id="3.20.20.380">
    <property type="entry name" value="Copper homeostasis (CutC) domain"/>
    <property type="match status" value="1"/>
</dbReference>
<reference evidence="3 4" key="1">
    <citation type="journal article" date="2014" name="Arch. Microbiol.">
        <title>Bacillus mesophilum sp. nov., strain IITR-54T, a novel 4-chlorobiphenyl dechlorinating bacterium.</title>
        <authorList>
            <person name="Manickam N."/>
            <person name="Singh N.K."/>
            <person name="Bajaj A."/>
            <person name="Kumar R.M."/>
            <person name="Kaur G."/>
            <person name="Kaur N."/>
            <person name="Bala M."/>
            <person name="Kumar A."/>
            <person name="Mayilraj S."/>
        </authorList>
    </citation>
    <scope>NUCLEOTIDE SEQUENCE [LARGE SCALE GENOMIC DNA]</scope>
    <source>
        <strain evidence="3 4">IITR-54</strain>
    </source>
</reference>
<dbReference type="RefSeq" id="WP_151573717.1">
    <property type="nucleotide sequence ID" value="NZ_WBOT01000003.1"/>
</dbReference>
<proteinExistence type="inferred from homology"/>
<accession>A0A7V7UUP3</accession>
<evidence type="ECO:0000256" key="2">
    <source>
        <dbReference type="HAMAP-Rule" id="MF_00795"/>
    </source>
</evidence>
<dbReference type="EMBL" id="WBOT01000003">
    <property type="protein sequence ID" value="KAB2332402.1"/>
    <property type="molecule type" value="Genomic_DNA"/>
</dbReference>
<organism evidence="3 4">
    <name type="scientific">Bacillus mesophilum</name>
    <dbReference type="NCBI Taxonomy" id="1071718"/>
    <lineage>
        <taxon>Bacteria</taxon>
        <taxon>Bacillati</taxon>
        <taxon>Bacillota</taxon>
        <taxon>Bacilli</taxon>
        <taxon>Bacillales</taxon>
        <taxon>Bacillaceae</taxon>
        <taxon>Bacillus</taxon>
    </lineage>
</organism>
<comment type="subcellular location">
    <subcellularLocation>
        <location evidence="2">Cytoplasm</location>
    </subcellularLocation>
</comment>
<sequence>MLIEVIADTLNDAILAEKAGADRIELITAVGEGGLTPSYGLIEAVCHAVSIPVSVMIRPHSRSFTYTQQDLAIMKSDIKACRDIGAAGIVIGAITAENKVDEEALSVLLEDAEGLDVTYHRAFDQVENQLEALEVLKTYKKISRILTSGGAEKAPQAKEQLQKLINSCEDSHLTIMPGSGITPENIEDFLKGVSPREIHVGSGVRKNRSLLHEIDVELLQTFKELCKRAGA</sequence>
<keyword evidence="2" id="KW-0963">Cytoplasm</keyword>
<comment type="caution">
    <text evidence="3">The sequence shown here is derived from an EMBL/GenBank/DDBJ whole genome shotgun (WGS) entry which is preliminary data.</text>
</comment>
<dbReference type="SUPFAM" id="SSF110395">
    <property type="entry name" value="CutC-like"/>
    <property type="match status" value="1"/>
</dbReference>
<dbReference type="GO" id="GO:0005507">
    <property type="term" value="F:copper ion binding"/>
    <property type="evidence" value="ECO:0007669"/>
    <property type="project" value="TreeGrafter"/>
</dbReference>
<dbReference type="InterPro" id="IPR005627">
    <property type="entry name" value="CutC-like"/>
</dbReference>
<dbReference type="HAMAP" id="MF_00795">
    <property type="entry name" value="CutC"/>
    <property type="match status" value="1"/>
</dbReference>
<name>A0A7V7UUP3_9BACI</name>
<dbReference type="AlphaFoldDB" id="A0A7V7UUP3"/>
<dbReference type="GO" id="GO:0005737">
    <property type="term" value="C:cytoplasm"/>
    <property type="evidence" value="ECO:0007669"/>
    <property type="project" value="UniProtKB-SubCell"/>
</dbReference>
<evidence type="ECO:0000313" key="3">
    <source>
        <dbReference type="EMBL" id="KAB2332402.1"/>
    </source>
</evidence>
<evidence type="ECO:0000256" key="1">
    <source>
        <dbReference type="ARBA" id="ARBA00007768"/>
    </source>
</evidence>
<protein>
    <recommendedName>
        <fullName evidence="2">PF03932 family protein CutC</fullName>
    </recommendedName>
</protein>
<dbReference type="OrthoDB" id="9815677at2"/>
<comment type="similarity">
    <text evidence="1 2">Belongs to the CutC family.</text>
</comment>
<comment type="caution">
    <text evidence="2">Once thought to be involved in copper homeostasis, experiments in E.coli have shown this is not the case.</text>
</comment>
<dbReference type="Proteomes" id="UP000441354">
    <property type="component" value="Unassembled WGS sequence"/>
</dbReference>
<dbReference type="PANTHER" id="PTHR12598">
    <property type="entry name" value="COPPER HOMEOSTASIS PROTEIN CUTC"/>
    <property type="match status" value="1"/>
</dbReference>
<gene>
    <name evidence="2" type="primary">cutC</name>
    <name evidence="3" type="ORF">F7732_09860</name>
</gene>
<evidence type="ECO:0000313" key="4">
    <source>
        <dbReference type="Proteomes" id="UP000441354"/>
    </source>
</evidence>